<evidence type="ECO:0000313" key="6">
    <source>
        <dbReference type="EMBL" id="KAF9729947.1"/>
    </source>
</evidence>
<dbReference type="GO" id="GO:0000981">
    <property type="term" value="F:DNA-binding transcription factor activity, RNA polymerase II-specific"/>
    <property type="evidence" value="ECO:0007669"/>
    <property type="project" value="InterPro"/>
</dbReference>
<accession>A0A9P6G6E7</accession>
<dbReference type="PANTHER" id="PTHR47338">
    <property type="entry name" value="ZN(II)2CYS6 TRANSCRIPTION FACTOR (EUROFUNG)-RELATED"/>
    <property type="match status" value="1"/>
</dbReference>
<sequence length="486" mass="55766">MPDPPTDLVKYASMKELCRIGNQFFAIELPFLREDKPLSNNPPLGFALSALTIPYHNGERNLSEQERKNIACELAEKALKELRLETLAQPSKDTTQALIMLALRAFLCNEQRESIALLERAGTTIRLLDPQTSDELYVRTLWSYFIIRMYLVAGGCNFRDETMENIQMSLQLPRSSAFFQQNYQSVTRRLRETSAEFRARYEPTELEYADEGFGLTEPLVPFIEALGIYADITKHELLVPQQYDMILPLMEDLSAAESDLAKLHAMLEELISKLPDDLKMDESNLKKANRNKLSTPYSQLHSAIALSNAAWFRLFMSTLPLYTPLNIAQKFLSDTITYFRFLRSAEDCEHLFKGPLYTLSCFTTLQSIIWWAVFYTDIVTDGDSLKPLLVESLDLGFAILYGFQGPYRIAQAYCRRLTIMIHVFTRFFAQVKSITDPLTKEMVREMLEICLEDEESWGPDEDDGCSPDASRFIHEVEDMIAARTCR</sequence>
<keyword evidence="4" id="KW-0804">Transcription</keyword>
<dbReference type="GO" id="GO:0046872">
    <property type="term" value="F:metal ion binding"/>
    <property type="evidence" value="ECO:0007669"/>
    <property type="project" value="UniProtKB-KW"/>
</dbReference>
<evidence type="ECO:0000313" key="7">
    <source>
        <dbReference type="Proteomes" id="UP000756921"/>
    </source>
</evidence>
<dbReference type="EMBL" id="WJXW01000015">
    <property type="protein sequence ID" value="KAF9729947.1"/>
    <property type="molecule type" value="Genomic_DNA"/>
</dbReference>
<evidence type="ECO:0000256" key="3">
    <source>
        <dbReference type="ARBA" id="ARBA00023015"/>
    </source>
</evidence>
<evidence type="ECO:0000256" key="4">
    <source>
        <dbReference type="ARBA" id="ARBA00023163"/>
    </source>
</evidence>
<comment type="caution">
    <text evidence="6">The sequence shown here is derived from an EMBL/GenBank/DDBJ whole genome shotgun (WGS) entry which is preliminary data.</text>
</comment>
<dbReference type="Proteomes" id="UP000756921">
    <property type="component" value="Unassembled WGS sequence"/>
</dbReference>
<comment type="subcellular location">
    <subcellularLocation>
        <location evidence="1">Nucleus</location>
    </subcellularLocation>
</comment>
<dbReference type="PANTHER" id="PTHR47338:SF5">
    <property type="entry name" value="ZN(II)2CYS6 TRANSCRIPTION FACTOR (EUROFUNG)"/>
    <property type="match status" value="1"/>
</dbReference>
<keyword evidence="7" id="KW-1185">Reference proteome</keyword>
<dbReference type="InterPro" id="IPR050815">
    <property type="entry name" value="TF_fung"/>
</dbReference>
<protein>
    <recommendedName>
        <fullName evidence="8">Transcription factor domain-containing protein</fullName>
    </recommendedName>
</protein>
<evidence type="ECO:0000256" key="5">
    <source>
        <dbReference type="ARBA" id="ARBA00023242"/>
    </source>
</evidence>
<name>A0A9P6G6E7_9PLEO</name>
<organism evidence="6 7">
    <name type="scientific">Paraphaeosphaeria minitans</name>
    <dbReference type="NCBI Taxonomy" id="565426"/>
    <lineage>
        <taxon>Eukaryota</taxon>
        <taxon>Fungi</taxon>
        <taxon>Dikarya</taxon>
        <taxon>Ascomycota</taxon>
        <taxon>Pezizomycotina</taxon>
        <taxon>Dothideomycetes</taxon>
        <taxon>Pleosporomycetidae</taxon>
        <taxon>Pleosporales</taxon>
        <taxon>Massarineae</taxon>
        <taxon>Didymosphaeriaceae</taxon>
        <taxon>Paraphaeosphaeria</taxon>
    </lineage>
</organism>
<gene>
    <name evidence="6" type="ORF">PMIN01_11880</name>
</gene>
<keyword evidence="5" id="KW-0539">Nucleus</keyword>
<evidence type="ECO:0000256" key="2">
    <source>
        <dbReference type="ARBA" id="ARBA00022723"/>
    </source>
</evidence>
<keyword evidence="3" id="KW-0805">Transcription regulation</keyword>
<dbReference type="AlphaFoldDB" id="A0A9P6G6E7"/>
<evidence type="ECO:0008006" key="8">
    <source>
        <dbReference type="Google" id="ProtNLM"/>
    </source>
</evidence>
<keyword evidence="2" id="KW-0479">Metal-binding</keyword>
<dbReference type="GO" id="GO:0005634">
    <property type="term" value="C:nucleus"/>
    <property type="evidence" value="ECO:0007669"/>
    <property type="project" value="UniProtKB-SubCell"/>
</dbReference>
<proteinExistence type="predicted"/>
<evidence type="ECO:0000256" key="1">
    <source>
        <dbReference type="ARBA" id="ARBA00004123"/>
    </source>
</evidence>
<reference evidence="6" key="1">
    <citation type="journal article" date="2020" name="Mol. Plant Microbe Interact.">
        <title>Genome Sequence of the Biocontrol Agent Coniothyrium minitans strain Conio (IMI 134523).</title>
        <authorList>
            <person name="Patel D."/>
            <person name="Shittu T.A."/>
            <person name="Baroncelli R."/>
            <person name="Muthumeenakshi S."/>
            <person name="Osborne T.H."/>
            <person name="Janganan T.K."/>
            <person name="Sreenivasaprasad S."/>
        </authorList>
    </citation>
    <scope>NUCLEOTIDE SEQUENCE</scope>
    <source>
        <strain evidence="6">Conio</strain>
    </source>
</reference>
<dbReference type="CDD" id="cd12148">
    <property type="entry name" value="fungal_TF_MHR"/>
    <property type="match status" value="1"/>
</dbReference>